<dbReference type="InterPro" id="IPR000228">
    <property type="entry name" value="RNA3'_term_phos_cyc"/>
</dbReference>
<organism evidence="7 8">
    <name type="scientific">Ciona intestinalis</name>
    <name type="common">Transparent sea squirt</name>
    <name type="synonym">Ascidia intestinalis</name>
    <dbReference type="NCBI Taxonomy" id="7719"/>
    <lineage>
        <taxon>Eukaryota</taxon>
        <taxon>Metazoa</taxon>
        <taxon>Chordata</taxon>
        <taxon>Tunicata</taxon>
        <taxon>Ascidiacea</taxon>
        <taxon>Phlebobranchia</taxon>
        <taxon>Cionidae</taxon>
        <taxon>Ciona</taxon>
    </lineage>
</organism>
<dbReference type="PANTHER" id="PTHR11096:SF1">
    <property type="entry name" value="RNA 3'-TERMINAL PHOSPHATE CYCLASE-LIKE PROTEIN"/>
    <property type="match status" value="1"/>
</dbReference>
<dbReference type="EMBL" id="EAAA01000799">
    <property type="status" value="NOT_ANNOTATED_CDS"/>
    <property type="molecule type" value="Genomic_DNA"/>
</dbReference>
<dbReference type="Ensembl" id="ENSCINT00000036855.1">
    <property type="protein sequence ID" value="ENSCINP00000032808.1"/>
    <property type="gene ID" value="ENSCING00000019565.1"/>
</dbReference>
<dbReference type="HOGENOM" id="CLU_027882_1_0_1"/>
<dbReference type="STRING" id="7719.ENSCINP00000032808"/>
<dbReference type="GO" id="GO:0004521">
    <property type="term" value="F:RNA endonuclease activity"/>
    <property type="evidence" value="ECO:0000318"/>
    <property type="project" value="GO_Central"/>
</dbReference>
<dbReference type="InterPro" id="IPR037136">
    <property type="entry name" value="RNA3'_phos_cyclase_dom_sf"/>
</dbReference>
<sequence>LEIAMSVLEYEGSNFLRQRLILSTLSGKPVKIKKIRSSDENPGLHEFEANLLSLLDRLTNGTKIDISVTGTTLLYRPGILIGGTLDHDCNLERSIGYYLEVIICLAPFCKQAVSCTLTGITNDHADPTVDFLKGTNLPLMKLFGVGDDLELKINKRGASPGGGGEIYFHCPRVNKLRTLNFTEPGKVKNIRGVAYATRVSPQMPNRLVTSARGVLNGFIPDIYINTDHLKGAQSGKSPGFGIYLEARSTKDVILSAECNSLPKSENASVDPEELGKRAACALLEEIHSGGCVGSSSQYLAALFMALGEQDVGKVLFGPLTPYTIEFLRHIRDFLQVTFKLEAKTYSGDQMGQNIGSSKVLLTCVGVGFSNMSKTIR</sequence>
<dbReference type="InterPro" id="IPR023797">
    <property type="entry name" value="RNA3'_phos_cyclase_dom"/>
</dbReference>
<dbReference type="InterPro" id="IPR036553">
    <property type="entry name" value="RPTC_insert"/>
</dbReference>
<dbReference type="GO" id="GO:0000479">
    <property type="term" value="P:endonucleolytic cleavage of tricistronic rRNA transcript (SSU-rRNA, 5.8S rRNA, LSU-rRNA)"/>
    <property type="evidence" value="ECO:0000318"/>
    <property type="project" value="GO_Central"/>
</dbReference>
<dbReference type="AlphaFoldDB" id="H2XT24"/>
<dbReference type="FunCoup" id="H2XT24">
    <property type="interactions" value="331"/>
</dbReference>
<evidence type="ECO:0000259" key="5">
    <source>
        <dbReference type="Pfam" id="PF01137"/>
    </source>
</evidence>
<dbReference type="Proteomes" id="UP000008144">
    <property type="component" value="Chromosome 11"/>
</dbReference>
<dbReference type="InterPro" id="IPR013792">
    <property type="entry name" value="RNA3'P_cycl/enolpyr_Trfase_a/b"/>
</dbReference>
<dbReference type="GO" id="GO:0005730">
    <property type="term" value="C:nucleolus"/>
    <property type="evidence" value="ECO:0000318"/>
    <property type="project" value="GO_Central"/>
</dbReference>
<accession>H2XT24</accession>
<keyword evidence="3" id="KW-0690">Ribosome biogenesis</keyword>
<feature type="domain" description="RNA 3'-terminal phosphate cyclase insert" evidence="6">
    <location>
        <begin position="182"/>
        <end position="286"/>
    </location>
</feature>
<dbReference type="PANTHER" id="PTHR11096">
    <property type="entry name" value="RNA 3' TERMINAL PHOSPHATE CYCLASE"/>
    <property type="match status" value="1"/>
</dbReference>
<dbReference type="Gene3D" id="3.65.10.20">
    <property type="entry name" value="RNA 3'-terminal phosphate cyclase domain"/>
    <property type="match status" value="1"/>
</dbReference>
<keyword evidence="8" id="KW-1185">Reference proteome</keyword>
<reference evidence="7" key="2">
    <citation type="journal article" date="2008" name="Genome Biol.">
        <title>Improved genome assembly and evidence-based global gene model set for the chordate Ciona intestinalis: new insight into intron and operon populations.</title>
        <authorList>
            <person name="Satou Y."/>
            <person name="Mineta K."/>
            <person name="Ogasawara M."/>
            <person name="Sasakura Y."/>
            <person name="Shoguchi E."/>
            <person name="Ueno K."/>
            <person name="Yamada L."/>
            <person name="Matsumoto J."/>
            <person name="Wasserscheid J."/>
            <person name="Dewar K."/>
            <person name="Wiley G.B."/>
            <person name="Macmil S.L."/>
            <person name="Roe B.A."/>
            <person name="Zeller R.W."/>
            <person name="Hastings K.E."/>
            <person name="Lemaire P."/>
            <person name="Lindquist E."/>
            <person name="Endo T."/>
            <person name="Hotta K."/>
            <person name="Inaba K."/>
        </authorList>
    </citation>
    <scope>NUCLEOTIDE SEQUENCE [LARGE SCALE GENOMIC DNA]</scope>
    <source>
        <strain evidence="7">wild type</strain>
    </source>
</reference>
<name>H2XT24_CIOIN</name>
<dbReference type="Gene3D" id="3.30.360.20">
    <property type="entry name" value="RNA 3'-terminal phosphate cyclase, insert domain"/>
    <property type="match status" value="1"/>
</dbReference>
<reference evidence="7" key="3">
    <citation type="submission" date="2025-08" db="UniProtKB">
        <authorList>
            <consortium name="Ensembl"/>
        </authorList>
    </citation>
    <scope>IDENTIFICATION</scope>
</reference>
<dbReference type="Pfam" id="PF01137">
    <property type="entry name" value="RTC"/>
    <property type="match status" value="1"/>
</dbReference>
<feature type="domain" description="RNA 3'-terminal phosphate cyclase" evidence="5">
    <location>
        <begin position="10"/>
        <end position="339"/>
    </location>
</feature>
<evidence type="ECO:0000256" key="3">
    <source>
        <dbReference type="ARBA" id="ARBA00022517"/>
    </source>
</evidence>
<dbReference type="CDD" id="cd00875">
    <property type="entry name" value="RNA_Cyclase_Class_I"/>
    <property type="match status" value="1"/>
</dbReference>
<dbReference type="InParanoid" id="H2XT24"/>
<dbReference type="GeneTree" id="ENSGT00530000063404"/>
<dbReference type="FunFam" id="3.30.360.20:FF:000001">
    <property type="entry name" value="RNA terminal phosphate cyclase-like 1"/>
    <property type="match status" value="1"/>
</dbReference>
<reference evidence="7" key="4">
    <citation type="submission" date="2025-09" db="UniProtKB">
        <authorList>
            <consortium name="Ensembl"/>
        </authorList>
    </citation>
    <scope>IDENTIFICATION</scope>
</reference>
<evidence type="ECO:0008006" key="9">
    <source>
        <dbReference type="Google" id="ProtNLM"/>
    </source>
</evidence>
<evidence type="ECO:0000313" key="7">
    <source>
        <dbReference type="Ensembl" id="ENSCINP00000032808.1"/>
    </source>
</evidence>
<evidence type="ECO:0000256" key="4">
    <source>
        <dbReference type="ARBA" id="ARBA00023242"/>
    </source>
</evidence>
<dbReference type="InterPro" id="IPR020719">
    <property type="entry name" value="RNA3'_term_phos_cycl-like_CS"/>
</dbReference>
<dbReference type="OMA" id="YTDQNKG"/>
<dbReference type="Pfam" id="PF05189">
    <property type="entry name" value="RTC_insert"/>
    <property type="match status" value="1"/>
</dbReference>
<dbReference type="PIRSF" id="PIRSF005378">
    <property type="entry name" value="RNA3'_term_phos_cycl_euk"/>
    <property type="match status" value="1"/>
</dbReference>
<dbReference type="SUPFAM" id="SSF55205">
    <property type="entry name" value="EPT/RTPC-like"/>
    <property type="match status" value="1"/>
</dbReference>
<protein>
    <recommendedName>
        <fullName evidence="9">RNA 3'-terminal phosphate cyclase-like protein</fullName>
    </recommendedName>
</protein>
<evidence type="ECO:0000313" key="8">
    <source>
        <dbReference type="Proteomes" id="UP000008144"/>
    </source>
</evidence>
<comment type="similarity">
    <text evidence="2">Belongs to the RNA 3'-terminal cyclase family. Type 2 subfamily.</text>
</comment>
<keyword evidence="4" id="KW-0539">Nucleus</keyword>
<dbReference type="InterPro" id="IPR013791">
    <property type="entry name" value="RNA3'-term_phos_cycl_insert"/>
</dbReference>
<reference evidence="8" key="1">
    <citation type="journal article" date="2002" name="Science">
        <title>The draft genome of Ciona intestinalis: insights into chordate and vertebrate origins.</title>
        <authorList>
            <person name="Dehal P."/>
            <person name="Satou Y."/>
            <person name="Campbell R.K."/>
            <person name="Chapman J."/>
            <person name="Degnan B."/>
            <person name="De Tomaso A."/>
            <person name="Davidson B."/>
            <person name="Di Gregorio A."/>
            <person name="Gelpke M."/>
            <person name="Goodstein D.M."/>
            <person name="Harafuji N."/>
            <person name="Hastings K.E."/>
            <person name="Ho I."/>
            <person name="Hotta K."/>
            <person name="Huang W."/>
            <person name="Kawashima T."/>
            <person name="Lemaire P."/>
            <person name="Martinez D."/>
            <person name="Meinertzhagen I.A."/>
            <person name="Necula S."/>
            <person name="Nonaka M."/>
            <person name="Putnam N."/>
            <person name="Rash S."/>
            <person name="Saiga H."/>
            <person name="Satake M."/>
            <person name="Terry A."/>
            <person name="Yamada L."/>
            <person name="Wang H.G."/>
            <person name="Awazu S."/>
            <person name="Azumi K."/>
            <person name="Boore J."/>
            <person name="Branno M."/>
            <person name="Chin-Bow S."/>
            <person name="DeSantis R."/>
            <person name="Doyle S."/>
            <person name="Francino P."/>
            <person name="Keys D.N."/>
            <person name="Haga S."/>
            <person name="Hayashi H."/>
            <person name="Hino K."/>
            <person name="Imai K.S."/>
            <person name="Inaba K."/>
            <person name="Kano S."/>
            <person name="Kobayashi K."/>
            <person name="Kobayashi M."/>
            <person name="Lee B.I."/>
            <person name="Makabe K.W."/>
            <person name="Manohar C."/>
            <person name="Matassi G."/>
            <person name="Medina M."/>
            <person name="Mochizuki Y."/>
            <person name="Mount S."/>
            <person name="Morishita T."/>
            <person name="Miura S."/>
            <person name="Nakayama A."/>
            <person name="Nishizaka S."/>
            <person name="Nomoto H."/>
            <person name="Ohta F."/>
            <person name="Oishi K."/>
            <person name="Rigoutsos I."/>
            <person name="Sano M."/>
            <person name="Sasaki A."/>
            <person name="Sasakura Y."/>
            <person name="Shoguchi E."/>
            <person name="Shin-i T."/>
            <person name="Spagnuolo A."/>
            <person name="Stainier D."/>
            <person name="Suzuki M.M."/>
            <person name="Tassy O."/>
            <person name="Takatori N."/>
            <person name="Tokuoka M."/>
            <person name="Yagi K."/>
            <person name="Yoshizaki F."/>
            <person name="Wada S."/>
            <person name="Zhang C."/>
            <person name="Hyatt P.D."/>
            <person name="Larimer F."/>
            <person name="Detter C."/>
            <person name="Doggett N."/>
            <person name="Glavina T."/>
            <person name="Hawkins T."/>
            <person name="Richardson P."/>
            <person name="Lucas S."/>
            <person name="Kohara Y."/>
            <person name="Levine M."/>
            <person name="Satoh N."/>
            <person name="Rokhsar D.S."/>
        </authorList>
    </citation>
    <scope>NUCLEOTIDE SEQUENCE [LARGE SCALE GENOMIC DNA]</scope>
</reference>
<evidence type="ECO:0000259" key="6">
    <source>
        <dbReference type="Pfam" id="PF05189"/>
    </source>
</evidence>
<evidence type="ECO:0000256" key="2">
    <source>
        <dbReference type="ARBA" id="ARBA00007089"/>
    </source>
</evidence>
<comment type="subcellular location">
    <subcellularLocation>
        <location evidence="1">Nucleus</location>
        <location evidence="1">Nucleolus</location>
    </subcellularLocation>
</comment>
<evidence type="ECO:0000256" key="1">
    <source>
        <dbReference type="ARBA" id="ARBA00004604"/>
    </source>
</evidence>
<dbReference type="NCBIfam" id="TIGR03400">
    <property type="entry name" value="18S_RNA_Rcl1p"/>
    <property type="match status" value="1"/>
</dbReference>
<dbReference type="InterPro" id="IPR016443">
    <property type="entry name" value="RNA3'_term_phos_cyc_type_2"/>
</dbReference>
<proteinExistence type="inferred from homology"/>
<dbReference type="PROSITE" id="PS01287">
    <property type="entry name" value="RTC"/>
    <property type="match status" value="1"/>
</dbReference>